<dbReference type="Proteomes" id="UP001152795">
    <property type="component" value="Unassembled WGS sequence"/>
</dbReference>
<name>A0A6S7GAJ0_PARCT</name>
<evidence type="ECO:0000256" key="1">
    <source>
        <dbReference type="SAM" id="MobiDB-lite"/>
    </source>
</evidence>
<feature type="compositionally biased region" description="Basic and acidic residues" evidence="1">
    <location>
        <begin position="106"/>
        <end position="134"/>
    </location>
</feature>
<evidence type="ECO:0000313" key="2">
    <source>
        <dbReference type="EMBL" id="CAB3988998.1"/>
    </source>
</evidence>
<sequence>MKNGEYTIVQSIPNDSPTLIKPSFHPLILTKITHDLVKFKAKFDGRTIGGQRSLKIILESGTDLPIPWCLDGLLNVNLRPPLPTSDPSADKNADMEMKATEAIEKMLEKETSNTEIKITEKGRKKSEPSGEKYQQRQQLGLQGKGNENKQKKWLTCMQ</sequence>
<comment type="caution">
    <text evidence="2">The sequence shown here is derived from an EMBL/GenBank/DDBJ whole genome shotgun (WGS) entry which is preliminary data.</text>
</comment>
<organism evidence="2 3">
    <name type="scientific">Paramuricea clavata</name>
    <name type="common">Red gorgonian</name>
    <name type="synonym">Violescent sea-whip</name>
    <dbReference type="NCBI Taxonomy" id="317549"/>
    <lineage>
        <taxon>Eukaryota</taxon>
        <taxon>Metazoa</taxon>
        <taxon>Cnidaria</taxon>
        <taxon>Anthozoa</taxon>
        <taxon>Octocorallia</taxon>
        <taxon>Malacalcyonacea</taxon>
        <taxon>Plexauridae</taxon>
        <taxon>Paramuricea</taxon>
    </lineage>
</organism>
<feature type="region of interest" description="Disordered" evidence="1">
    <location>
        <begin position="106"/>
        <end position="158"/>
    </location>
</feature>
<evidence type="ECO:0000313" key="3">
    <source>
        <dbReference type="Proteomes" id="UP001152795"/>
    </source>
</evidence>
<gene>
    <name evidence="2" type="ORF">PACLA_8A059990</name>
</gene>
<keyword evidence="3" id="KW-1185">Reference proteome</keyword>
<reference evidence="2" key="1">
    <citation type="submission" date="2020-04" db="EMBL/GenBank/DDBJ databases">
        <authorList>
            <person name="Alioto T."/>
            <person name="Alioto T."/>
            <person name="Gomez Garrido J."/>
        </authorList>
    </citation>
    <scope>NUCLEOTIDE SEQUENCE</scope>
    <source>
        <strain evidence="2">A484AB</strain>
    </source>
</reference>
<dbReference type="AlphaFoldDB" id="A0A6S7GAJ0"/>
<accession>A0A6S7GAJ0</accession>
<dbReference type="EMBL" id="CACRXK020001417">
    <property type="protein sequence ID" value="CAB3988998.1"/>
    <property type="molecule type" value="Genomic_DNA"/>
</dbReference>
<protein>
    <submittedName>
        <fullName evidence="2">Uncharacterized protein</fullName>
    </submittedName>
</protein>
<proteinExistence type="predicted"/>